<keyword evidence="3" id="KW-1185">Reference proteome</keyword>
<feature type="transmembrane region" description="Helical" evidence="1">
    <location>
        <begin position="39"/>
        <end position="59"/>
    </location>
</feature>
<gene>
    <name evidence="2" type="ORF">LANO_0F02850G</name>
</gene>
<reference evidence="3" key="1">
    <citation type="submission" date="2016-03" db="EMBL/GenBank/DDBJ databases">
        <authorList>
            <person name="Devillers Hugo."/>
        </authorList>
    </citation>
    <scope>NUCLEOTIDE SEQUENCE [LARGE SCALE GENOMIC DNA]</scope>
</reference>
<accession>A0A1G4K6U8</accession>
<feature type="transmembrane region" description="Helical" evidence="1">
    <location>
        <begin position="224"/>
        <end position="248"/>
    </location>
</feature>
<dbReference type="Proteomes" id="UP000189911">
    <property type="component" value="Chromosome F"/>
</dbReference>
<keyword evidence="1" id="KW-0812">Transmembrane</keyword>
<dbReference type="EMBL" id="LT598452">
    <property type="protein sequence ID" value="SCU99634.1"/>
    <property type="molecule type" value="Genomic_DNA"/>
</dbReference>
<keyword evidence="1" id="KW-0472">Membrane</keyword>
<evidence type="ECO:0000313" key="3">
    <source>
        <dbReference type="Proteomes" id="UP000189911"/>
    </source>
</evidence>
<evidence type="ECO:0000313" key="2">
    <source>
        <dbReference type="EMBL" id="SCU99634.1"/>
    </source>
</evidence>
<sequence>MEKSLLPSKEAEKHPVPENLFKNRLSWALYDVARWRATYFGISVLGLSSYGVYCCTYRVVEGVDFTINCSLFLFEIIAISLAFCYSFKKKRALRKERLSLARELIAQKPGMTTGQWDLVAINMNILLHQKGLWHSAHCFYNGADCHEHFRSQMYIPFMKKKDSEEHDVLVCSAIQVYEKELEAYWDTDCILKTCDDEKLELKLPKEIYKSKFTYFTKPLLSWRILIILAVYFAFGGWPVCVVFFPFYYGARYLEGKSKLRMLSLKHRMTFLKVVSDQEPQDDTQQWERVAKIMNKYLSDKNAEFVKNRCLLDKRVAHDIEFFFNEKDCHWMFDKLTASILSSKNTKFPELIPFARESKMACGCGAEDQV</sequence>
<dbReference type="Pfam" id="PF00674">
    <property type="entry name" value="DUP"/>
    <property type="match status" value="2"/>
</dbReference>
<dbReference type="InterPro" id="IPR001142">
    <property type="entry name" value="DUP/COS"/>
</dbReference>
<dbReference type="OrthoDB" id="4036062at2759"/>
<proteinExistence type="predicted"/>
<keyword evidence="1" id="KW-1133">Transmembrane helix</keyword>
<name>A0A1G4K6U8_9SACH</name>
<organism evidence="2 3">
    <name type="scientific">Lachancea nothofagi CBS 11611</name>
    <dbReference type="NCBI Taxonomy" id="1266666"/>
    <lineage>
        <taxon>Eukaryota</taxon>
        <taxon>Fungi</taxon>
        <taxon>Dikarya</taxon>
        <taxon>Ascomycota</taxon>
        <taxon>Saccharomycotina</taxon>
        <taxon>Saccharomycetes</taxon>
        <taxon>Saccharomycetales</taxon>
        <taxon>Saccharomycetaceae</taxon>
        <taxon>Lachancea</taxon>
    </lineage>
</organism>
<dbReference type="AlphaFoldDB" id="A0A1G4K6U8"/>
<evidence type="ECO:0000256" key="1">
    <source>
        <dbReference type="SAM" id="Phobius"/>
    </source>
</evidence>
<protein>
    <submittedName>
        <fullName evidence="2">LANO_0F02850g1_1</fullName>
    </submittedName>
</protein>
<feature type="transmembrane region" description="Helical" evidence="1">
    <location>
        <begin position="65"/>
        <end position="87"/>
    </location>
</feature>